<evidence type="ECO:0000256" key="1">
    <source>
        <dbReference type="SAM" id="MobiDB-lite"/>
    </source>
</evidence>
<feature type="compositionally biased region" description="Basic and acidic residues" evidence="1">
    <location>
        <begin position="46"/>
        <end position="58"/>
    </location>
</feature>
<feature type="region of interest" description="Disordered" evidence="1">
    <location>
        <begin position="29"/>
        <end position="84"/>
    </location>
</feature>
<proteinExistence type="predicted"/>
<feature type="transmembrane region" description="Helical" evidence="2">
    <location>
        <begin position="113"/>
        <end position="132"/>
    </location>
</feature>
<dbReference type="AlphaFoldDB" id="A0AAI9UTA8"/>
<evidence type="ECO:0000313" key="3">
    <source>
        <dbReference type="EMBL" id="KAK1464356.1"/>
    </source>
</evidence>
<gene>
    <name evidence="3" type="ORF">CMEL01_13117</name>
</gene>
<dbReference type="EMBL" id="MLGG01000006">
    <property type="protein sequence ID" value="KAK1464356.1"/>
    <property type="molecule type" value="Genomic_DNA"/>
</dbReference>
<accession>A0AAI9UTA8</accession>
<evidence type="ECO:0000256" key="2">
    <source>
        <dbReference type="SAM" id="Phobius"/>
    </source>
</evidence>
<keyword evidence="2" id="KW-0812">Transmembrane</keyword>
<sequence>MRGIRIKLVYSTNRLENFRCLTRMTPASEMGPAGERSFKSSILQDGKWRRSDEGDTSLRRGQAPKKSVTQAGESQLPRGQEVAVRDVPARGKPHVRALCSQVQLPFFHHASRICALHLFIYFGLISSWITAFKNGANIHGRSYEE</sequence>
<keyword evidence="2" id="KW-1133">Transmembrane helix</keyword>
<reference evidence="3 4" key="1">
    <citation type="submission" date="2016-10" db="EMBL/GenBank/DDBJ databases">
        <title>The genome sequence of Colletotrichum fioriniae PJ7.</title>
        <authorList>
            <person name="Baroncelli R."/>
        </authorList>
    </citation>
    <scope>NUCLEOTIDE SEQUENCE [LARGE SCALE GENOMIC DNA]</scope>
    <source>
        <strain evidence="3">Col 31</strain>
    </source>
</reference>
<protein>
    <submittedName>
        <fullName evidence="3">Uncharacterized protein</fullName>
    </submittedName>
</protein>
<dbReference type="Proteomes" id="UP001239795">
    <property type="component" value="Unassembled WGS sequence"/>
</dbReference>
<keyword evidence="4" id="KW-1185">Reference proteome</keyword>
<evidence type="ECO:0000313" key="4">
    <source>
        <dbReference type="Proteomes" id="UP001239795"/>
    </source>
</evidence>
<organism evidence="3 4">
    <name type="scientific">Colletotrichum melonis</name>
    <dbReference type="NCBI Taxonomy" id="1209925"/>
    <lineage>
        <taxon>Eukaryota</taxon>
        <taxon>Fungi</taxon>
        <taxon>Dikarya</taxon>
        <taxon>Ascomycota</taxon>
        <taxon>Pezizomycotina</taxon>
        <taxon>Sordariomycetes</taxon>
        <taxon>Hypocreomycetidae</taxon>
        <taxon>Glomerellales</taxon>
        <taxon>Glomerellaceae</taxon>
        <taxon>Colletotrichum</taxon>
        <taxon>Colletotrichum acutatum species complex</taxon>
    </lineage>
</organism>
<keyword evidence="2" id="KW-0472">Membrane</keyword>
<comment type="caution">
    <text evidence="3">The sequence shown here is derived from an EMBL/GenBank/DDBJ whole genome shotgun (WGS) entry which is preliminary data.</text>
</comment>
<name>A0AAI9UTA8_9PEZI</name>